<proteinExistence type="inferred from homology"/>
<keyword evidence="6" id="KW-0460">Magnesium</keyword>
<evidence type="ECO:0000256" key="4">
    <source>
        <dbReference type="ARBA" id="ARBA00022777"/>
    </source>
</evidence>
<feature type="domain" description="Polyphosphate kinase C-terminal" evidence="11">
    <location>
        <begin position="594"/>
        <end position="765"/>
    </location>
</feature>
<protein>
    <recommendedName>
        <fullName evidence="6 7">Polyphosphate kinase</fullName>
        <ecNumber evidence="6 7">2.7.4.1</ecNumber>
    </recommendedName>
    <alternativeName>
        <fullName evidence="6">ATP-polyphosphate phosphotransferase</fullName>
    </alternativeName>
    <alternativeName>
        <fullName evidence="6">Polyphosphoric acid kinase</fullName>
    </alternativeName>
</protein>
<dbReference type="SUPFAM" id="SSF143724">
    <property type="entry name" value="PHP14-like"/>
    <property type="match status" value="2"/>
</dbReference>
<dbReference type="Proteomes" id="UP000036367">
    <property type="component" value="Unassembled WGS sequence"/>
</dbReference>
<reference evidence="13" key="1">
    <citation type="submission" date="2015-05" db="EMBL/GenBank/DDBJ databases">
        <title>Permanent draft genome of Rhodopirellula islandicus K833.</title>
        <authorList>
            <person name="Kizina J."/>
            <person name="Richter M."/>
            <person name="Glockner F.O."/>
            <person name="Harder J."/>
        </authorList>
    </citation>
    <scope>NUCLEOTIDE SEQUENCE [LARGE SCALE GENOMIC DNA]</scope>
    <source>
        <strain evidence="13">K833</strain>
    </source>
</reference>
<evidence type="ECO:0000259" key="9">
    <source>
        <dbReference type="Pfam" id="PF02503"/>
    </source>
</evidence>
<keyword evidence="2 6" id="KW-0808">Transferase</keyword>
<dbReference type="RefSeq" id="WP_047816869.1">
    <property type="nucleotide sequence ID" value="NZ_LECT01000046.1"/>
</dbReference>
<dbReference type="PANTHER" id="PTHR30218:SF0">
    <property type="entry name" value="POLYPHOSPHATE KINASE"/>
    <property type="match status" value="1"/>
</dbReference>
<dbReference type="GO" id="GO:0005524">
    <property type="term" value="F:ATP binding"/>
    <property type="evidence" value="ECO:0007669"/>
    <property type="project" value="UniProtKB-KW"/>
</dbReference>
<evidence type="ECO:0000256" key="2">
    <source>
        <dbReference type="ARBA" id="ARBA00022679"/>
    </source>
</evidence>
<comment type="function">
    <text evidence="6 7">Catalyzes the reversible transfer of the terminal phosphate of ATP to form a long-chain polyphosphate (polyP).</text>
</comment>
<keyword evidence="3 6" id="KW-0547">Nucleotide-binding</keyword>
<dbReference type="Gene3D" id="3.30.870.10">
    <property type="entry name" value="Endonuclease Chain A"/>
    <property type="match status" value="2"/>
</dbReference>
<evidence type="ECO:0000256" key="5">
    <source>
        <dbReference type="ARBA" id="ARBA00022840"/>
    </source>
</evidence>
<evidence type="ECO:0000313" key="13">
    <source>
        <dbReference type="EMBL" id="KLU02104.1"/>
    </source>
</evidence>
<dbReference type="GO" id="GO:0006799">
    <property type="term" value="P:polyphosphate biosynthetic process"/>
    <property type="evidence" value="ECO:0007669"/>
    <property type="project" value="UniProtKB-UniRule"/>
</dbReference>
<gene>
    <name evidence="6" type="primary">ppk</name>
    <name evidence="13" type="ORF">RISK_005930</name>
</gene>
<evidence type="ECO:0000313" key="14">
    <source>
        <dbReference type="Proteomes" id="UP000036367"/>
    </source>
</evidence>
<feature type="binding site" evidence="6">
    <location>
        <position position="682"/>
    </location>
    <ligand>
        <name>ATP</name>
        <dbReference type="ChEBI" id="CHEBI:30616"/>
    </ligand>
</feature>
<dbReference type="CDD" id="cd09165">
    <property type="entry name" value="PLDc_PaPPK1_C1_like"/>
    <property type="match status" value="1"/>
</dbReference>
<feature type="binding site" evidence="6">
    <location>
        <position position="495"/>
    </location>
    <ligand>
        <name>Mg(2+)</name>
        <dbReference type="ChEBI" id="CHEBI:18420"/>
    </ligand>
</feature>
<evidence type="ECO:0000259" key="10">
    <source>
        <dbReference type="Pfam" id="PF13089"/>
    </source>
</evidence>
<dbReference type="GO" id="GO:0046872">
    <property type="term" value="F:metal ion binding"/>
    <property type="evidence" value="ECO:0007669"/>
    <property type="project" value="UniProtKB-KW"/>
</dbReference>
<dbReference type="SUPFAM" id="SSF56024">
    <property type="entry name" value="Phospholipase D/nuclease"/>
    <property type="match status" value="2"/>
</dbReference>
<dbReference type="NCBIfam" id="NF003921">
    <property type="entry name" value="PRK05443.2-2"/>
    <property type="match status" value="1"/>
</dbReference>
<evidence type="ECO:0000256" key="1">
    <source>
        <dbReference type="ARBA" id="ARBA00022553"/>
    </source>
</evidence>
<dbReference type="HAMAP" id="MF_00347">
    <property type="entry name" value="Polyphosphate_kinase"/>
    <property type="match status" value="1"/>
</dbReference>
<feature type="binding site" evidence="6">
    <location>
        <position position="77"/>
    </location>
    <ligand>
        <name>ATP</name>
        <dbReference type="ChEBI" id="CHEBI:30616"/>
    </ligand>
</feature>
<feature type="binding site" evidence="6">
    <location>
        <position position="465"/>
    </location>
    <ligand>
        <name>Mg(2+)</name>
        <dbReference type="ChEBI" id="CHEBI:18420"/>
    </ligand>
</feature>
<evidence type="ECO:0000259" key="11">
    <source>
        <dbReference type="Pfam" id="PF13090"/>
    </source>
</evidence>
<dbReference type="Pfam" id="PF13090">
    <property type="entry name" value="PP_kinase_C"/>
    <property type="match status" value="1"/>
</dbReference>
<dbReference type="InterPro" id="IPR025198">
    <property type="entry name" value="PPK_N_dom"/>
</dbReference>
<keyword evidence="5 6" id="KW-0067">ATP-binding</keyword>
<feature type="domain" description="Polyphosphate kinase middle" evidence="9">
    <location>
        <begin position="157"/>
        <end position="394"/>
    </location>
</feature>
<sequence length="793" mass="89059">MTLSHDPEPSQSVGKRPSKSSKTTSRRKVDDSFADAPRFINRELGWLEFNARVLDQADDPAVQLLERAKFLAITSSNLDEFMMVRVGSLKLQAMSGGGRRDPSGRTATEQLQAISERCQAHVDRQYQLLKNELLPLLSEHHINQIDPAECSDRSLAAAERHFRGDVLAVLSPQALHDRRFPMLPGLGIHLCVQLSPGDEIGPQPTPAATDSLADRVQSNQKQHESSKQPASLAHDSPASKDEAPETQFAVIPLGRTLGRVIPLPIEKAPIDKATAPQNSVDTSPTESGYAYALLEDLVSHFVNEFFPGREVIQCKPFRITRNADIELREDGAGDLLGGMEEVLESRRLSDVVRLEIDANANPDIRDYLIKSFQVDPQFVFDIDGPLDLTYLFSLHGLKGMNSLRDEEWPPQRSPKINPAESMFTSISEGDIMLMHPYESFDPVVRLLEEAAVDPDVLAVKQILYRTSRNSPIVAALMRAAERGKYVTAIVELKARFDEARNIEWAREMEQAGVQVIYGIRGLKTHAKVCIIVRREPQGLVRYVHFGTGNYNEVTANLYGDISVLTCDEILGTDATMFFNAVTGASQPQPLQQLGMAPLTLRRQILELIQGETERSRQGQKGEIIAKMNALVDTEVIDALYLASQAGVKIRLNVRGVCCLRPGVPGMSETIEVVSIVDRFLEHARTFYFRHGGDHEMFISSADWMPRNLDRRVELLVPVIDPEARKRLRETLQLYFRDNQNAWRMQPDGSYQRLRPRKNQAPMRVQETLYHQVVENRKAAKQDSQSTFETHRPD</sequence>
<comment type="PTM">
    <text evidence="6 7">An intermediate of this reaction is the autophosphorylated ppk in which a phosphate is covalently linked to a histidine residue through a N-P bond.</text>
</comment>
<dbReference type="Pfam" id="PF17941">
    <property type="entry name" value="PP_kinase_C_1"/>
    <property type="match status" value="1"/>
</dbReference>
<comment type="caution">
    <text evidence="13">The sequence shown here is derived from an EMBL/GenBank/DDBJ whole genome shotgun (WGS) entry which is preliminary data.</text>
</comment>
<comment type="cofactor">
    <cofactor evidence="6">
        <name>Mg(2+)</name>
        <dbReference type="ChEBI" id="CHEBI:18420"/>
    </cofactor>
</comment>
<dbReference type="Pfam" id="PF13089">
    <property type="entry name" value="PP_kinase_N"/>
    <property type="match status" value="1"/>
</dbReference>
<feature type="active site" description="Phosphohistidine intermediate" evidence="6">
    <location>
        <position position="525"/>
    </location>
</feature>
<accession>A0A0J1E9F6</accession>
<dbReference type="OrthoDB" id="9761456at2"/>
<feature type="region of interest" description="Disordered" evidence="8">
    <location>
        <begin position="1"/>
        <end position="30"/>
    </location>
</feature>
<evidence type="ECO:0000256" key="6">
    <source>
        <dbReference type="HAMAP-Rule" id="MF_00347"/>
    </source>
</evidence>
<dbReference type="InterPro" id="IPR024953">
    <property type="entry name" value="PP_kinase_middle"/>
</dbReference>
<dbReference type="PIRSF" id="PIRSF015589">
    <property type="entry name" value="PP_kinase"/>
    <property type="match status" value="1"/>
</dbReference>
<dbReference type="SUPFAM" id="SSF140356">
    <property type="entry name" value="PPK N-terminal domain-like"/>
    <property type="match status" value="1"/>
</dbReference>
<dbReference type="InterPro" id="IPR003414">
    <property type="entry name" value="PP_kinase"/>
</dbReference>
<feature type="binding site" evidence="6">
    <location>
        <position position="654"/>
    </location>
    <ligand>
        <name>ATP</name>
        <dbReference type="ChEBI" id="CHEBI:30616"/>
    </ligand>
</feature>
<dbReference type="Pfam" id="PF02503">
    <property type="entry name" value="PP_kinase"/>
    <property type="match status" value="1"/>
</dbReference>
<dbReference type="CDD" id="cd09168">
    <property type="entry name" value="PLDc_PaPPK1_C2_like"/>
    <property type="match status" value="1"/>
</dbReference>
<feature type="domain" description="Polyphosphate kinase N-terminal" evidence="10">
    <location>
        <begin position="39"/>
        <end position="143"/>
    </location>
</feature>
<dbReference type="Gene3D" id="1.20.58.310">
    <property type="entry name" value="Polyphosphate kinase N-terminal domain"/>
    <property type="match status" value="1"/>
</dbReference>
<dbReference type="EC" id="2.7.4.1" evidence="6 7"/>
<comment type="catalytic activity">
    <reaction evidence="6 7">
        <text>[phosphate](n) + ATP = [phosphate](n+1) + ADP</text>
        <dbReference type="Rhea" id="RHEA:19573"/>
        <dbReference type="Rhea" id="RHEA-COMP:9859"/>
        <dbReference type="Rhea" id="RHEA-COMP:14280"/>
        <dbReference type="ChEBI" id="CHEBI:16838"/>
        <dbReference type="ChEBI" id="CHEBI:30616"/>
        <dbReference type="ChEBI" id="CHEBI:456216"/>
        <dbReference type="EC" id="2.7.4.1"/>
    </reaction>
</comment>
<keyword evidence="6" id="KW-0479">Metal-binding</keyword>
<evidence type="ECO:0000256" key="7">
    <source>
        <dbReference type="RuleBase" id="RU003800"/>
    </source>
</evidence>
<feature type="domain" description="Polyphosphate kinase C-terminal" evidence="12">
    <location>
        <begin position="421"/>
        <end position="586"/>
    </location>
</feature>
<dbReference type="PANTHER" id="PTHR30218">
    <property type="entry name" value="POLYPHOSPHATE KINASE"/>
    <property type="match status" value="1"/>
</dbReference>
<evidence type="ECO:0000256" key="8">
    <source>
        <dbReference type="SAM" id="MobiDB-lite"/>
    </source>
</evidence>
<comment type="similarity">
    <text evidence="6 7">Belongs to the polyphosphate kinase 1 (PPK1) family.</text>
</comment>
<dbReference type="GO" id="GO:0009358">
    <property type="term" value="C:polyphosphate kinase complex"/>
    <property type="evidence" value="ECO:0007669"/>
    <property type="project" value="InterPro"/>
</dbReference>
<dbReference type="GO" id="GO:0008976">
    <property type="term" value="F:polyphosphate kinase activity"/>
    <property type="evidence" value="ECO:0007669"/>
    <property type="project" value="UniProtKB-UniRule"/>
</dbReference>
<dbReference type="AlphaFoldDB" id="A0A0J1E9F6"/>
<dbReference type="InterPro" id="IPR041108">
    <property type="entry name" value="PP_kinase_C_1"/>
</dbReference>
<dbReference type="PATRIC" id="fig|595434.4.peg.5633"/>
<keyword evidence="14" id="KW-1185">Reference proteome</keyword>
<name>A0A0J1E9F6_RHOIS</name>
<organism evidence="13 14">
    <name type="scientific">Rhodopirellula islandica</name>
    <dbReference type="NCBI Taxonomy" id="595434"/>
    <lineage>
        <taxon>Bacteria</taxon>
        <taxon>Pseudomonadati</taxon>
        <taxon>Planctomycetota</taxon>
        <taxon>Planctomycetia</taxon>
        <taxon>Pirellulales</taxon>
        <taxon>Pirellulaceae</taxon>
        <taxon>Rhodopirellula</taxon>
    </lineage>
</organism>
<evidence type="ECO:0000259" key="12">
    <source>
        <dbReference type="Pfam" id="PF17941"/>
    </source>
</evidence>
<dbReference type="EMBL" id="LECT01000046">
    <property type="protein sequence ID" value="KLU02104.1"/>
    <property type="molecule type" value="Genomic_DNA"/>
</dbReference>
<dbReference type="InterPro" id="IPR025200">
    <property type="entry name" value="PPK_C_dom2"/>
</dbReference>
<dbReference type="STRING" id="595434.RISK_005930"/>
<keyword evidence="4 6" id="KW-0418">Kinase</keyword>
<evidence type="ECO:0000256" key="3">
    <source>
        <dbReference type="ARBA" id="ARBA00022741"/>
    </source>
</evidence>
<dbReference type="NCBIfam" id="TIGR03705">
    <property type="entry name" value="poly_P_kin"/>
    <property type="match status" value="1"/>
</dbReference>
<feature type="binding site" evidence="6">
    <location>
        <position position="558"/>
    </location>
    <ligand>
        <name>ATP</name>
        <dbReference type="ChEBI" id="CHEBI:30616"/>
    </ligand>
</feature>
<dbReference type="InterPro" id="IPR036832">
    <property type="entry name" value="PPK_N_dom_sf"/>
</dbReference>
<dbReference type="InterPro" id="IPR036830">
    <property type="entry name" value="PP_kinase_middle_dom_sf"/>
</dbReference>
<feature type="region of interest" description="Disordered" evidence="8">
    <location>
        <begin position="197"/>
        <end position="243"/>
    </location>
</feature>
<keyword evidence="1 6" id="KW-0597">Phosphoprotein</keyword>
<dbReference type="Gene3D" id="3.30.1840.10">
    <property type="entry name" value="Polyphosphate kinase middle domain"/>
    <property type="match status" value="1"/>
</dbReference>